<sequence>MGTVASGIQPFACQIILGIKCCKDSEEGAKFGELGAPAYIPHQLAALLFPTRYMHYRCPPLRCGWDLCGRECAIECAVHLGQQFVMVPPLLRHCWWRWQMQRRRISAASSAGKRLLFRFTFAGVLCFCGRAGMCGASAASAEMAVPTPPCIPAVRCDGGDLCGVAYRDAVTTARGARSKCGAAGWVWKAAPAEGRCGAMREHLNGGIALTCSPPSVMEGKGRATGEYDRCAAGIGCIHFVLIVAGNDNDI</sequence>
<protein>
    <submittedName>
        <fullName evidence="1">Uncharacterized protein</fullName>
    </submittedName>
</protein>
<keyword evidence="2" id="KW-1185">Reference proteome</keyword>
<organism evidence="1 2">
    <name type="scientific">Mycena albidolilacea</name>
    <dbReference type="NCBI Taxonomy" id="1033008"/>
    <lineage>
        <taxon>Eukaryota</taxon>
        <taxon>Fungi</taxon>
        <taxon>Dikarya</taxon>
        <taxon>Basidiomycota</taxon>
        <taxon>Agaricomycotina</taxon>
        <taxon>Agaricomycetes</taxon>
        <taxon>Agaricomycetidae</taxon>
        <taxon>Agaricales</taxon>
        <taxon>Marasmiineae</taxon>
        <taxon>Mycenaceae</taxon>
        <taxon>Mycena</taxon>
    </lineage>
</organism>
<proteinExistence type="predicted"/>
<comment type="caution">
    <text evidence="1">The sequence shown here is derived from an EMBL/GenBank/DDBJ whole genome shotgun (WGS) entry which is preliminary data.</text>
</comment>
<dbReference type="Proteomes" id="UP001218218">
    <property type="component" value="Unassembled WGS sequence"/>
</dbReference>
<dbReference type="EMBL" id="JARIHO010000069">
    <property type="protein sequence ID" value="KAJ7312834.1"/>
    <property type="molecule type" value="Genomic_DNA"/>
</dbReference>
<reference evidence="1" key="1">
    <citation type="submission" date="2023-03" db="EMBL/GenBank/DDBJ databases">
        <title>Massive genome expansion in bonnet fungi (Mycena s.s.) driven by repeated elements and novel gene families across ecological guilds.</title>
        <authorList>
            <consortium name="Lawrence Berkeley National Laboratory"/>
            <person name="Harder C.B."/>
            <person name="Miyauchi S."/>
            <person name="Viragh M."/>
            <person name="Kuo A."/>
            <person name="Thoen E."/>
            <person name="Andreopoulos B."/>
            <person name="Lu D."/>
            <person name="Skrede I."/>
            <person name="Drula E."/>
            <person name="Henrissat B."/>
            <person name="Morin E."/>
            <person name="Kohler A."/>
            <person name="Barry K."/>
            <person name="LaButti K."/>
            <person name="Morin E."/>
            <person name="Salamov A."/>
            <person name="Lipzen A."/>
            <person name="Mereny Z."/>
            <person name="Hegedus B."/>
            <person name="Baldrian P."/>
            <person name="Stursova M."/>
            <person name="Weitz H."/>
            <person name="Taylor A."/>
            <person name="Grigoriev I.V."/>
            <person name="Nagy L.G."/>
            <person name="Martin F."/>
            <person name="Kauserud H."/>
        </authorList>
    </citation>
    <scope>NUCLEOTIDE SEQUENCE</scope>
    <source>
        <strain evidence="1">CBHHK002</strain>
    </source>
</reference>
<name>A0AAD6Z9D8_9AGAR</name>
<dbReference type="AlphaFoldDB" id="A0AAD6Z9D8"/>
<accession>A0AAD6Z9D8</accession>
<evidence type="ECO:0000313" key="2">
    <source>
        <dbReference type="Proteomes" id="UP001218218"/>
    </source>
</evidence>
<gene>
    <name evidence="1" type="ORF">DFH08DRAFT_943401</name>
</gene>
<evidence type="ECO:0000313" key="1">
    <source>
        <dbReference type="EMBL" id="KAJ7312834.1"/>
    </source>
</evidence>